<dbReference type="InterPro" id="IPR011006">
    <property type="entry name" value="CheY-like_superfamily"/>
</dbReference>
<reference evidence="3 4" key="1">
    <citation type="submission" date="2020-08" db="EMBL/GenBank/DDBJ databases">
        <title>Genomic Encyclopedia of Type Strains, Phase IV (KMG-IV): sequencing the most valuable type-strain genomes for metagenomic binning, comparative biology and taxonomic classification.</title>
        <authorList>
            <person name="Goeker M."/>
        </authorList>
    </citation>
    <scope>NUCLEOTIDE SEQUENCE [LARGE SCALE GENOMIC DNA]</scope>
    <source>
        <strain evidence="3 4">DSM 26736</strain>
    </source>
</reference>
<dbReference type="Proteomes" id="UP000527143">
    <property type="component" value="Unassembled WGS sequence"/>
</dbReference>
<organism evidence="3 4">
    <name type="scientific">Sphingomonas xinjiangensis</name>
    <dbReference type="NCBI Taxonomy" id="643568"/>
    <lineage>
        <taxon>Bacteria</taxon>
        <taxon>Pseudomonadati</taxon>
        <taxon>Pseudomonadota</taxon>
        <taxon>Alphaproteobacteria</taxon>
        <taxon>Sphingomonadales</taxon>
        <taxon>Sphingomonadaceae</taxon>
        <taxon>Sphingomonas</taxon>
    </lineage>
</organism>
<dbReference type="SMART" id="SM00448">
    <property type="entry name" value="REC"/>
    <property type="match status" value="1"/>
</dbReference>
<evidence type="ECO:0000256" key="1">
    <source>
        <dbReference type="PROSITE-ProRule" id="PRU00169"/>
    </source>
</evidence>
<proteinExistence type="predicted"/>
<dbReference type="PROSITE" id="PS50110">
    <property type="entry name" value="RESPONSE_REGULATORY"/>
    <property type="match status" value="1"/>
</dbReference>
<dbReference type="InterPro" id="IPR001789">
    <property type="entry name" value="Sig_transdc_resp-reg_receiver"/>
</dbReference>
<keyword evidence="3" id="KW-0238">DNA-binding</keyword>
<dbReference type="EMBL" id="JACIJF010000008">
    <property type="protein sequence ID" value="MBB5711461.1"/>
    <property type="molecule type" value="Genomic_DNA"/>
</dbReference>
<keyword evidence="1" id="KW-0597">Phosphoprotein</keyword>
<gene>
    <name evidence="3" type="ORF">FHT02_002707</name>
</gene>
<dbReference type="GO" id="GO:0000160">
    <property type="term" value="P:phosphorelay signal transduction system"/>
    <property type="evidence" value="ECO:0007669"/>
    <property type="project" value="InterPro"/>
</dbReference>
<dbReference type="GO" id="GO:0003677">
    <property type="term" value="F:DNA binding"/>
    <property type="evidence" value="ECO:0007669"/>
    <property type="project" value="UniProtKB-KW"/>
</dbReference>
<dbReference type="SUPFAM" id="SSF52172">
    <property type="entry name" value="CheY-like"/>
    <property type="match status" value="1"/>
</dbReference>
<keyword evidence="4" id="KW-1185">Reference proteome</keyword>
<comment type="caution">
    <text evidence="3">The sequence shown here is derived from an EMBL/GenBank/DDBJ whole genome shotgun (WGS) entry which is preliminary data.</text>
</comment>
<evidence type="ECO:0000313" key="4">
    <source>
        <dbReference type="Proteomes" id="UP000527143"/>
    </source>
</evidence>
<feature type="modified residue" description="4-aspartylphosphate" evidence="1">
    <location>
        <position position="61"/>
    </location>
</feature>
<dbReference type="AlphaFoldDB" id="A0A840YQR2"/>
<name>A0A840YQR2_9SPHN</name>
<accession>A0A840YQR2</accession>
<sequence length="126" mass="13724">MTAAVRLAQRRVLVVEDEPLVALELISILEEAGAEIIGPAFTAGAAIEIIPTVKPDAVLLDGNLQGSRVEMVAEAFTLYELPSVVVTVYGREHLPTAFRHIPVIEKPFDRGQLVATIMNRLPAQKR</sequence>
<feature type="domain" description="Response regulatory" evidence="2">
    <location>
        <begin position="11"/>
        <end position="121"/>
    </location>
</feature>
<dbReference type="Gene3D" id="3.40.50.2300">
    <property type="match status" value="1"/>
</dbReference>
<protein>
    <submittedName>
        <fullName evidence="3">DNA-binding NarL/FixJ family response regulator</fullName>
    </submittedName>
</protein>
<dbReference type="RefSeq" id="WP_184088318.1">
    <property type="nucleotide sequence ID" value="NZ_JACIJF010000008.1"/>
</dbReference>
<dbReference type="Pfam" id="PF00072">
    <property type="entry name" value="Response_reg"/>
    <property type="match status" value="1"/>
</dbReference>
<evidence type="ECO:0000259" key="2">
    <source>
        <dbReference type="PROSITE" id="PS50110"/>
    </source>
</evidence>
<evidence type="ECO:0000313" key="3">
    <source>
        <dbReference type="EMBL" id="MBB5711461.1"/>
    </source>
</evidence>